<protein>
    <submittedName>
        <fullName evidence="1">Uncharacterized protein</fullName>
    </submittedName>
</protein>
<gene>
    <name evidence="1" type="ORF">AWB67_07225</name>
</gene>
<reference evidence="1" key="1">
    <citation type="submission" date="2016-01" db="EMBL/GenBank/DDBJ databases">
        <authorList>
            <person name="Peeters C."/>
        </authorList>
    </citation>
    <scope>NUCLEOTIDE SEQUENCE [LARGE SCALE GENOMIC DNA]</scope>
    <source>
        <strain evidence="1">LMG 22937</strain>
    </source>
</reference>
<proteinExistence type="predicted"/>
<accession>A0A158KZY9</accession>
<keyword evidence="2" id="KW-1185">Reference proteome</keyword>
<evidence type="ECO:0000313" key="2">
    <source>
        <dbReference type="Proteomes" id="UP000054925"/>
    </source>
</evidence>
<dbReference type="AlphaFoldDB" id="A0A158KZY9"/>
<sequence length="205" mass="21633">MSTTLVERRARANTSINCIVRPDFSGPAILDHITSHCTDRTASTNLVCVPSSVHSAGSPHRPVSGFIRLIIRLYEIEAHEHFRCLTERTGSDHGDKECTTLKHQPCRSIGGLPFEATGSAGSDSARFGTRRSPGLCSSRSLCCSRSVRATPGLGARASGPAISTGGDRGAGRADRALSRLAVIANPNGVDLSARSRACRPLGENA</sequence>
<comment type="caution">
    <text evidence="1">The sequence shown here is derived from an EMBL/GenBank/DDBJ whole genome shotgun (WGS) entry which is preliminary data.</text>
</comment>
<dbReference type="Proteomes" id="UP000054925">
    <property type="component" value="Unassembled WGS sequence"/>
</dbReference>
<evidence type="ECO:0000313" key="1">
    <source>
        <dbReference type="EMBL" id="SAL86555.1"/>
    </source>
</evidence>
<name>A0A158KZY9_9BURK</name>
<dbReference type="EMBL" id="FCOL02000252">
    <property type="protein sequence ID" value="SAL86555.1"/>
    <property type="molecule type" value="Genomic_DNA"/>
</dbReference>
<organism evidence="1 2">
    <name type="scientific">Caballeronia terrestris</name>
    <dbReference type="NCBI Taxonomy" id="1226301"/>
    <lineage>
        <taxon>Bacteria</taxon>
        <taxon>Pseudomonadati</taxon>
        <taxon>Pseudomonadota</taxon>
        <taxon>Betaproteobacteria</taxon>
        <taxon>Burkholderiales</taxon>
        <taxon>Burkholderiaceae</taxon>
        <taxon>Caballeronia</taxon>
    </lineage>
</organism>